<accession>A0A7H0YFK6</accession>
<dbReference type="EMBL" id="CP061172">
    <property type="protein sequence ID" value="QNR69864.1"/>
    <property type="molecule type" value="Genomic_DNA"/>
</dbReference>
<sequence length="114" mass="13014">MNKTVSTLCSKFAQKLDHTVIISKIGEILGDPLLLVGENYNQLAGYHMEMVHAPEGDPDSELETAHDIHVLATMAILTATDREQRPQLADEVEKWCRMQDYWLFSFVLDMNELH</sequence>
<evidence type="ECO:0000313" key="1">
    <source>
        <dbReference type="EMBL" id="QNR69864.1"/>
    </source>
</evidence>
<dbReference type="Proteomes" id="UP000516384">
    <property type="component" value="Chromosome"/>
</dbReference>
<gene>
    <name evidence="1" type="ORF">IAQ67_13130</name>
</gene>
<protein>
    <submittedName>
        <fullName evidence="1">Uncharacterized protein</fullName>
    </submittedName>
</protein>
<evidence type="ECO:0000313" key="2">
    <source>
        <dbReference type="Proteomes" id="UP000516384"/>
    </source>
</evidence>
<proteinExistence type="predicted"/>
<name>A0A7H0YFK6_9BACL</name>
<organism evidence="1 2">
    <name type="scientific">Paenibacillus peoriae</name>
    <dbReference type="NCBI Taxonomy" id="59893"/>
    <lineage>
        <taxon>Bacteria</taxon>
        <taxon>Bacillati</taxon>
        <taxon>Bacillota</taxon>
        <taxon>Bacilli</taxon>
        <taxon>Bacillales</taxon>
        <taxon>Paenibacillaceae</taxon>
        <taxon>Paenibacillus</taxon>
    </lineage>
</organism>
<dbReference type="AlphaFoldDB" id="A0A7H0YFK6"/>
<reference evidence="1 2" key="1">
    <citation type="submission" date="2020-09" db="EMBL/GenBank/DDBJ databases">
        <title>Characterization of Paenibacillus peoriae strain ZF390 with broad-spectrum antimicrobial activity as a potential biocontrol agent.</title>
        <authorList>
            <person name="Li L."/>
            <person name="Zhao Y."/>
            <person name="Li B."/>
            <person name="Xie X."/>
        </authorList>
    </citation>
    <scope>NUCLEOTIDE SEQUENCE [LARGE SCALE GENOMIC DNA]</scope>
    <source>
        <strain evidence="1 2">ZF390</strain>
    </source>
</reference>